<evidence type="ECO:0000313" key="5">
    <source>
        <dbReference type="Proteomes" id="UP000199245"/>
    </source>
</evidence>
<dbReference type="RefSeq" id="WP_092081419.1">
    <property type="nucleotide sequence ID" value="NZ_FMZW01000006.1"/>
</dbReference>
<dbReference type="PANTHER" id="PTHR30466">
    <property type="entry name" value="FLAVIN REDUCTASE"/>
    <property type="match status" value="1"/>
</dbReference>
<comment type="similarity">
    <text evidence="1">Belongs to the non-flavoprotein flavin reductase family.</text>
</comment>
<dbReference type="Pfam" id="PF01613">
    <property type="entry name" value="Flavin_Reduct"/>
    <property type="match status" value="1"/>
</dbReference>
<dbReference type="Proteomes" id="UP000199245">
    <property type="component" value="Unassembled WGS sequence"/>
</dbReference>
<gene>
    <name evidence="4" type="ORF">SAMN05216337_100654</name>
</gene>
<dbReference type="Gene3D" id="2.30.110.10">
    <property type="entry name" value="Electron Transport, Fmn-binding Protein, Chain A"/>
    <property type="match status" value="1"/>
</dbReference>
<feature type="domain" description="Flavin reductase like" evidence="3">
    <location>
        <begin position="23"/>
        <end position="169"/>
    </location>
</feature>
<proteinExistence type="inferred from homology"/>
<evidence type="ECO:0000256" key="1">
    <source>
        <dbReference type="ARBA" id="ARBA00008898"/>
    </source>
</evidence>
<accession>A0A1G6QQJ0</accession>
<dbReference type="GO" id="GO:0010181">
    <property type="term" value="F:FMN binding"/>
    <property type="evidence" value="ECO:0007669"/>
    <property type="project" value="InterPro"/>
</dbReference>
<organism evidence="4 5">
    <name type="scientific">Bradyrhizobium brasilense</name>
    <dbReference type="NCBI Taxonomy" id="1419277"/>
    <lineage>
        <taxon>Bacteria</taxon>
        <taxon>Pseudomonadati</taxon>
        <taxon>Pseudomonadota</taxon>
        <taxon>Alphaproteobacteria</taxon>
        <taxon>Hyphomicrobiales</taxon>
        <taxon>Nitrobacteraceae</taxon>
        <taxon>Bradyrhizobium</taxon>
    </lineage>
</organism>
<keyword evidence="2" id="KW-0560">Oxidoreductase</keyword>
<sequence length="190" mass="21096">MSKPDIHLVDADHEIERQFRLVMRRLPGGVCIITAGQGEDITGMTVTSLTSLSASPPRLLVSINRQASSFAPIARHRLFGVNILGSDQQVLAERFSNGRLKGWERFEGTDWTHGASGVPLLQRSLAMIECQVEEIIERHSHGIIVGRLASMELSHRLSGLTYWNGQYVQIDHEADLDLLAEVSIPLAHVR</sequence>
<dbReference type="InterPro" id="IPR012349">
    <property type="entry name" value="Split_barrel_FMN-bd"/>
</dbReference>
<name>A0A1G6QQJ0_9BRAD</name>
<dbReference type="EMBL" id="FMZW01000006">
    <property type="protein sequence ID" value="SDC93937.1"/>
    <property type="molecule type" value="Genomic_DNA"/>
</dbReference>
<protein>
    <submittedName>
        <fullName evidence="4">NADH-FMN oxidoreductase RutF, flavin reductase (DIM6/NTAB) family</fullName>
    </submittedName>
</protein>
<dbReference type="PANTHER" id="PTHR30466:SF11">
    <property type="entry name" value="FLAVIN-DEPENDENT MONOOXYGENASE, REDUCTASE SUBUNIT HSAB"/>
    <property type="match status" value="1"/>
</dbReference>
<dbReference type="InterPro" id="IPR050268">
    <property type="entry name" value="NADH-dep_flavin_reductase"/>
</dbReference>
<dbReference type="SMART" id="SM00903">
    <property type="entry name" value="Flavin_Reduct"/>
    <property type="match status" value="1"/>
</dbReference>
<dbReference type="InterPro" id="IPR002563">
    <property type="entry name" value="Flavin_Rdtase-like_dom"/>
</dbReference>
<dbReference type="SUPFAM" id="SSF50475">
    <property type="entry name" value="FMN-binding split barrel"/>
    <property type="match status" value="1"/>
</dbReference>
<evidence type="ECO:0000256" key="2">
    <source>
        <dbReference type="ARBA" id="ARBA00023002"/>
    </source>
</evidence>
<reference evidence="4 5" key="1">
    <citation type="submission" date="2016-10" db="EMBL/GenBank/DDBJ databases">
        <authorList>
            <person name="de Groot N.N."/>
        </authorList>
    </citation>
    <scope>NUCLEOTIDE SEQUENCE [LARGE SCALE GENOMIC DNA]</scope>
    <source>
        <strain evidence="4 5">R5</strain>
    </source>
</reference>
<dbReference type="AlphaFoldDB" id="A0A1G6QQJ0"/>
<evidence type="ECO:0000313" key="4">
    <source>
        <dbReference type="EMBL" id="SDC93937.1"/>
    </source>
</evidence>
<evidence type="ECO:0000259" key="3">
    <source>
        <dbReference type="SMART" id="SM00903"/>
    </source>
</evidence>
<dbReference type="GO" id="GO:0042602">
    <property type="term" value="F:riboflavin reductase (NADPH) activity"/>
    <property type="evidence" value="ECO:0007669"/>
    <property type="project" value="TreeGrafter"/>
</dbReference>